<accession>A0A4R0Z171</accession>
<protein>
    <submittedName>
        <fullName evidence="2">Uncharacterized protein</fullName>
    </submittedName>
</protein>
<feature type="transmembrane region" description="Helical" evidence="1">
    <location>
        <begin position="38"/>
        <end position="61"/>
    </location>
</feature>
<keyword evidence="1" id="KW-1133">Transmembrane helix</keyword>
<evidence type="ECO:0000313" key="2">
    <source>
        <dbReference type="EMBL" id="TCI12000.1"/>
    </source>
</evidence>
<dbReference type="Proteomes" id="UP000291822">
    <property type="component" value="Unassembled WGS sequence"/>
</dbReference>
<dbReference type="AlphaFoldDB" id="A0A4R0Z171"/>
<dbReference type="EMBL" id="SJTG01000001">
    <property type="protein sequence ID" value="TCI12000.1"/>
    <property type="molecule type" value="Genomic_DNA"/>
</dbReference>
<comment type="caution">
    <text evidence="2">The sequence shown here is derived from an EMBL/GenBank/DDBJ whole genome shotgun (WGS) entry which is preliminary data.</text>
</comment>
<name>A0A4R0Z171_9GAMM</name>
<keyword evidence="1" id="KW-0812">Transmembrane</keyword>
<keyword evidence="1" id="KW-0472">Membrane</keyword>
<proteinExistence type="predicted"/>
<gene>
    <name evidence="2" type="ORF">EZM97_01125</name>
</gene>
<keyword evidence="3" id="KW-1185">Reference proteome</keyword>
<feature type="transmembrane region" description="Helical" evidence="1">
    <location>
        <begin position="6"/>
        <end position="26"/>
    </location>
</feature>
<reference evidence="2 3" key="1">
    <citation type="submission" date="2019-02" db="EMBL/GenBank/DDBJ databases">
        <title>Dyella amyloliquefaciens sp. nov., isolated from forest soil.</title>
        <authorList>
            <person name="Gao Z.-H."/>
            <person name="Qiu L.-H."/>
        </authorList>
    </citation>
    <scope>NUCLEOTIDE SEQUENCE [LARGE SCALE GENOMIC DNA]</scope>
    <source>
        <strain evidence="2 3">KACC 12747</strain>
    </source>
</reference>
<organism evidence="2 3">
    <name type="scientific">Dyella soli</name>
    <dbReference type="NCBI Taxonomy" id="522319"/>
    <lineage>
        <taxon>Bacteria</taxon>
        <taxon>Pseudomonadati</taxon>
        <taxon>Pseudomonadota</taxon>
        <taxon>Gammaproteobacteria</taxon>
        <taxon>Lysobacterales</taxon>
        <taxon>Rhodanobacteraceae</taxon>
        <taxon>Dyella</taxon>
    </lineage>
</organism>
<sequence length="71" mass="8079">MNWTAVVFWLIVIGFIVAASVANAARRKIKDDKVRMRVRLAWIVFWSLFGLLFVGSVIYGVNSFAELDSSR</sequence>
<evidence type="ECO:0000313" key="3">
    <source>
        <dbReference type="Proteomes" id="UP000291822"/>
    </source>
</evidence>
<evidence type="ECO:0000256" key="1">
    <source>
        <dbReference type="SAM" id="Phobius"/>
    </source>
</evidence>
<dbReference type="RefSeq" id="WP_131151219.1">
    <property type="nucleotide sequence ID" value="NZ_SJTG01000001.1"/>
</dbReference>